<dbReference type="Gene3D" id="1.25.40.10">
    <property type="entry name" value="Tetratricopeptide repeat domain"/>
    <property type="match status" value="1"/>
</dbReference>
<dbReference type="Proteomes" id="UP000663918">
    <property type="component" value="Chromosome"/>
</dbReference>
<dbReference type="InterPro" id="IPR019734">
    <property type="entry name" value="TPR_rpt"/>
</dbReference>
<dbReference type="SUPFAM" id="SSF53756">
    <property type="entry name" value="UDP-Glycosyltransferase/glycogen phosphorylase"/>
    <property type="match status" value="1"/>
</dbReference>
<dbReference type="KEGG" id="bgoe:IFJ75_18535"/>
<feature type="domain" description="Glycosyl transferase family 1" evidence="2">
    <location>
        <begin position="345"/>
        <end position="477"/>
    </location>
</feature>
<sequence>MFSQQKSKLVDRLLEAQAYFDTDRPVEGVTSLGQYVQEQGGSAAALITVGDVALAANRPVEAGQFFARALSIEPANAVLLAKMGDVAKAEGRNSDALTLYIRAHNQDPHSESGGRAHSILADADRLLASELPDGAVLFSIQDLFGYLKAHPTMSGIQRVQAGIAADCIAQNRPNTHFIVNDLNGNIERSVFWKIRPDDLADLIAYASGTSVDHTRLRAKLDICEANATAVYPGHGSTIILLGCFWSHGNTADRFITAKRAGARIGAYIYDIIPISHPEFCDAGLVRDFSRSVSELCRIVDFVLTISVSTRDTLLDFMGKYSDRTFPAAAVPLAHSLTARSPGSQWPAKLNALKGKPYVAYVSTIEGRKNHAYVVSAWRQLALEGVETPHLIFVGRYGWRIDGLMDLLDGTDNLDGKVQFVHDLTDSELNAVYEHCQFTVFTSYVEGWGLPVGESLMHGKPCVASNSSSIPEVGGDFVDYVDPLNLREGIETFRKMIVDADYLEQRRLNIVENFVPRSWEEVTADMLSRIAEFSQGPVTPVGSVSLPEGYLFQPRSLIGPGFSIQEYMHSPFRLLIADQFYDPEDHGAWMKGRFSEIVFKTDLPRDEEITVFIQMHCAPWHADTEVTIAVGGGDPKKALKFDVASLAGGRMMRLFGKVGADGLCSVSITVNGVYEVPSIDFRDFVLGLKALGYTGSSNLRARMDLRDAIEFDTV</sequence>
<dbReference type="GO" id="GO:0016757">
    <property type="term" value="F:glycosyltransferase activity"/>
    <property type="evidence" value="ECO:0007669"/>
    <property type="project" value="InterPro"/>
</dbReference>
<dbReference type="InterPro" id="IPR001296">
    <property type="entry name" value="Glyco_trans_1"/>
</dbReference>
<reference evidence="3" key="1">
    <citation type="submission" date="2020-09" db="EMBL/GenBank/DDBJ databases">
        <title>Brevundimonas sp. LVF2 isolated from a puddle in Goettingen, Germany.</title>
        <authorList>
            <person name="Friedrich I."/>
            <person name="Klassen A."/>
            <person name="Hannes N."/>
            <person name="Schneider D."/>
            <person name="Hertel R."/>
            <person name="Daniel R."/>
        </authorList>
    </citation>
    <scope>NUCLEOTIDE SEQUENCE</scope>
    <source>
        <strain evidence="3">LVF2</strain>
    </source>
</reference>
<feature type="repeat" description="TPR" evidence="1">
    <location>
        <begin position="43"/>
        <end position="76"/>
    </location>
</feature>
<evidence type="ECO:0000313" key="4">
    <source>
        <dbReference type="Proteomes" id="UP000663918"/>
    </source>
</evidence>
<dbReference type="EMBL" id="CP062222">
    <property type="protein sequence ID" value="QTC91167.1"/>
    <property type="molecule type" value="Genomic_DNA"/>
</dbReference>
<dbReference type="InterPro" id="IPR011990">
    <property type="entry name" value="TPR-like_helical_dom_sf"/>
</dbReference>
<gene>
    <name evidence="3" type="ORF">IFJ75_18535</name>
</gene>
<dbReference type="PROSITE" id="PS50005">
    <property type="entry name" value="TPR"/>
    <property type="match status" value="1"/>
</dbReference>
<evidence type="ECO:0000259" key="2">
    <source>
        <dbReference type="Pfam" id="PF00534"/>
    </source>
</evidence>
<dbReference type="PANTHER" id="PTHR46401:SF9">
    <property type="entry name" value="MANNOSYLTRANSFERASE A"/>
    <property type="match status" value="1"/>
</dbReference>
<evidence type="ECO:0000313" key="3">
    <source>
        <dbReference type="EMBL" id="QTC91167.1"/>
    </source>
</evidence>
<dbReference type="RefSeq" id="WP_207870219.1">
    <property type="nucleotide sequence ID" value="NZ_CP062222.1"/>
</dbReference>
<dbReference type="CDD" id="cd03809">
    <property type="entry name" value="GT4_MtfB-like"/>
    <property type="match status" value="1"/>
</dbReference>
<name>A0A975GVA0_9CAUL</name>
<keyword evidence="1" id="KW-0802">TPR repeat</keyword>
<protein>
    <submittedName>
        <fullName evidence="3">Glycosyltransferase</fullName>
    </submittedName>
</protein>
<dbReference type="Pfam" id="PF00534">
    <property type="entry name" value="Glycos_transf_1"/>
    <property type="match status" value="1"/>
</dbReference>
<accession>A0A975GVA0</accession>
<proteinExistence type="predicted"/>
<evidence type="ECO:0000256" key="1">
    <source>
        <dbReference type="PROSITE-ProRule" id="PRU00339"/>
    </source>
</evidence>
<dbReference type="AlphaFoldDB" id="A0A975GVA0"/>
<keyword evidence="4" id="KW-1185">Reference proteome</keyword>
<dbReference type="SUPFAM" id="SSF48452">
    <property type="entry name" value="TPR-like"/>
    <property type="match status" value="1"/>
</dbReference>
<organism evidence="3 4">
    <name type="scientific">Brevundimonas goettingensis</name>
    <dbReference type="NCBI Taxonomy" id="2774190"/>
    <lineage>
        <taxon>Bacteria</taxon>
        <taxon>Pseudomonadati</taxon>
        <taxon>Pseudomonadota</taxon>
        <taxon>Alphaproteobacteria</taxon>
        <taxon>Caulobacterales</taxon>
        <taxon>Caulobacteraceae</taxon>
        <taxon>Brevundimonas</taxon>
    </lineage>
</organism>
<dbReference type="Gene3D" id="3.40.50.2000">
    <property type="entry name" value="Glycogen Phosphorylase B"/>
    <property type="match status" value="1"/>
</dbReference>
<dbReference type="PANTHER" id="PTHR46401">
    <property type="entry name" value="GLYCOSYLTRANSFERASE WBBK-RELATED"/>
    <property type="match status" value="1"/>
</dbReference>